<dbReference type="Proteomes" id="UP000319663">
    <property type="component" value="Unassembled WGS sequence"/>
</dbReference>
<keyword evidence="3" id="KW-1185">Reference proteome</keyword>
<sequence>MLSPAAFVAFSALSLSVLPLATADDARSCSTGYESLDPSLFKLKDVPNNYYSSLSKIFENSGKNVSVPDVLDSGNRDLVKESNSGTTIELWAWNSGDESTEKWYPQGITSSGDALGSGEWESREAWLVSWYQNQGQKNVRISFVDRSTHKYRHALLVEPTSDSNFTSVPIHAGGIVWYGNALYVVDTKDGLRVFDLDNIWEVDIGDGLGRQSSGEYTANSYRYVIPQVRWTAEQPSTSFQHSWVSLDRSTTPDSLLIGEYATTDVDTPIRLVRYSLDYTTRELKTSSGVATSTFAHCVDILRMQGGFSMNSTYYLDRSNGKSTGGDLFTWKVGEDTPSEQTSNFLPGPEDLSYNPSRGEYYTVNEHPGERYIAVYKI</sequence>
<evidence type="ECO:0000313" key="2">
    <source>
        <dbReference type="EMBL" id="TQB70324.1"/>
    </source>
</evidence>
<reference evidence="2 3" key="1">
    <citation type="submission" date="2019-06" db="EMBL/GenBank/DDBJ databases">
        <title>Wine fermentation using esterase from Monascus purpureus.</title>
        <authorList>
            <person name="Geng C."/>
            <person name="Zhang Y."/>
        </authorList>
    </citation>
    <scope>NUCLEOTIDE SEQUENCE [LARGE SCALE GENOMIC DNA]</scope>
    <source>
        <strain evidence="2">HQ1</strain>
    </source>
</reference>
<comment type="caution">
    <text evidence="2">The sequence shown here is derived from an EMBL/GenBank/DDBJ whole genome shotgun (WGS) entry which is preliminary data.</text>
</comment>
<feature type="signal peptide" evidence="1">
    <location>
        <begin position="1"/>
        <end position="23"/>
    </location>
</feature>
<name>A0A507QTF3_MONPU</name>
<evidence type="ECO:0000313" key="3">
    <source>
        <dbReference type="Proteomes" id="UP000319663"/>
    </source>
</evidence>
<dbReference type="OrthoDB" id="9983241at2759"/>
<feature type="chain" id="PRO_5021397644" description="Secreted protein" evidence="1">
    <location>
        <begin position="24"/>
        <end position="377"/>
    </location>
</feature>
<protein>
    <recommendedName>
        <fullName evidence="4">Secreted protein</fullName>
    </recommendedName>
</protein>
<accession>A0A507QTF3</accession>
<keyword evidence="1" id="KW-0732">Signal</keyword>
<dbReference type="STRING" id="5098.A0A507QTF3"/>
<gene>
    <name evidence="2" type="ORF">MPDQ_000682</name>
</gene>
<organism evidence="2 3">
    <name type="scientific">Monascus purpureus</name>
    <name type="common">Red mold</name>
    <name type="synonym">Monascus anka</name>
    <dbReference type="NCBI Taxonomy" id="5098"/>
    <lineage>
        <taxon>Eukaryota</taxon>
        <taxon>Fungi</taxon>
        <taxon>Dikarya</taxon>
        <taxon>Ascomycota</taxon>
        <taxon>Pezizomycotina</taxon>
        <taxon>Eurotiomycetes</taxon>
        <taxon>Eurotiomycetidae</taxon>
        <taxon>Eurotiales</taxon>
        <taxon>Aspergillaceae</taxon>
        <taxon>Monascus</taxon>
    </lineage>
</organism>
<evidence type="ECO:0000256" key="1">
    <source>
        <dbReference type="SAM" id="SignalP"/>
    </source>
</evidence>
<evidence type="ECO:0008006" key="4">
    <source>
        <dbReference type="Google" id="ProtNLM"/>
    </source>
</evidence>
<dbReference type="AlphaFoldDB" id="A0A507QTF3"/>
<dbReference type="EMBL" id="VIFY01000113">
    <property type="protein sequence ID" value="TQB70324.1"/>
    <property type="molecule type" value="Genomic_DNA"/>
</dbReference>
<proteinExistence type="predicted"/>